<accession>A0A7I8VSV8</accession>
<keyword evidence="4" id="KW-1185">Reference proteome</keyword>
<sequence length="271" mass="31106">MAGLPREVLKWLQSLDLTWQIQNAKWDLSNGYLLGEIFSWYYPNQIYLHCFNKGSSYSKKSLNWDYLKDFFRKHKINLPNELIEGTIHCKEGAANSLINFLYEMLTNRQVKRSARECEIDFSDRSYQLRLPMHARSTATKSVKNNISNTEILAYHNIISGQQQAQYIINRHLEVRKLERLENPKRFGKKLGLGELAPRKPLPPVEQATPECTAENPTRESTATSKKGGSARSSKLASDGGISKTRNSVTFKEVDVKQLGRLNHYQQPVIGY</sequence>
<feature type="domain" description="Calponin-homology (CH)" evidence="2">
    <location>
        <begin position="2"/>
        <end position="109"/>
    </location>
</feature>
<dbReference type="PROSITE" id="PS50021">
    <property type="entry name" value="CH"/>
    <property type="match status" value="1"/>
</dbReference>
<dbReference type="Gene3D" id="1.10.418.10">
    <property type="entry name" value="Calponin-like domain"/>
    <property type="match status" value="1"/>
</dbReference>
<dbReference type="InterPro" id="IPR036872">
    <property type="entry name" value="CH_dom_sf"/>
</dbReference>
<dbReference type="GO" id="GO:0008017">
    <property type="term" value="F:microtubule binding"/>
    <property type="evidence" value="ECO:0007669"/>
    <property type="project" value="TreeGrafter"/>
</dbReference>
<dbReference type="PANTHER" id="PTHR12509">
    <property type="entry name" value="SPERMATOGENESIS-ASSOCIATED 4-RELATED"/>
    <property type="match status" value="1"/>
</dbReference>
<evidence type="ECO:0000313" key="4">
    <source>
        <dbReference type="Proteomes" id="UP000549394"/>
    </source>
</evidence>
<feature type="region of interest" description="Disordered" evidence="1">
    <location>
        <begin position="191"/>
        <end position="249"/>
    </location>
</feature>
<dbReference type="InterPro" id="IPR001715">
    <property type="entry name" value="CH_dom"/>
</dbReference>
<dbReference type="GO" id="GO:0005930">
    <property type="term" value="C:axoneme"/>
    <property type="evidence" value="ECO:0007669"/>
    <property type="project" value="TreeGrafter"/>
</dbReference>
<dbReference type="EMBL" id="CAJFCJ010000010">
    <property type="protein sequence ID" value="CAD5119384.1"/>
    <property type="molecule type" value="Genomic_DNA"/>
</dbReference>
<proteinExistence type="predicted"/>
<evidence type="ECO:0000313" key="3">
    <source>
        <dbReference type="EMBL" id="CAD5119384.1"/>
    </source>
</evidence>
<dbReference type="OrthoDB" id="62528at2759"/>
<feature type="compositionally biased region" description="Polar residues" evidence="1">
    <location>
        <begin position="214"/>
        <end position="235"/>
    </location>
</feature>
<evidence type="ECO:0000259" key="2">
    <source>
        <dbReference type="PROSITE" id="PS50021"/>
    </source>
</evidence>
<reference evidence="3 4" key="1">
    <citation type="submission" date="2020-08" db="EMBL/GenBank/DDBJ databases">
        <authorList>
            <person name="Hejnol A."/>
        </authorList>
    </citation>
    <scope>NUCLEOTIDE SEQUENCE [LARGE SCALE GENOMIC DNA]</scope>
</reference>
<dbReference type="InterPro" id="IPR052111">
    <property type="entry name" value="Spermatogenesis_Ciliary_MAP"/>
</dbReference>
<dbReference type="AlphaFoldDB" id="A0A7I8VSV8"/>
<dbReference type="Proteomes" id="UP000549394">
    <property type="component" value="Unassembled WGS sequence"/>
</dbReference>
<gene>
    <name evidence="3" type="ORF">DGYR_LOCUS7634</name>
</gene>
<dbReference type="PANTHER" id="PTHR12509:SF8">
    <property type="entry name" value="SPERMATOGENESIS-ASSOCIATED PROTEIN 4"/>
    <property type="match status" value="1"/>
</dbReference>
<dbReference type="Pfam" id="PF06294">
    <property type="entry name" value="CH_2"/>
    <property type="match status" value="1"/>
</dbReference>
<dbReference type="InterPro" id="IPR010441">
    <property type="entry name" value="CH_2"/>
</dbReference>
<organism evidence="3 4">
    <name type="scientific">Dimorphilus gyrociliatus</name>
    <dbReference type="NCBI Taxonomy" id="2664684"/>
    <lineage>
        <taxon>Eukaryota</taxon>
        <taxon>Metazoa</taxon>
        <taxon>Spiralia</taxon>
        <taxon>Lophotrochozoa</taxon>
        <taxon>Annelida</taxon>
        <taxon>Polychaeta</taxon>
        <taxon>Polychaeta incertae sedis</taxon>
        <taxon>Dinophilidae</taxon>
        <taxon>Dimorphilus</taxon>
    </lineage>
</organism>
<name>A0A7I8VSV8_9ANNE</name>
<dbReference type="SUPFAM" id="SSF47576">
    <property type="entry name" value="Calponin-homology domain, CH-domain"/>
    <property type="match status" value="1"/>
</dbReference>
<evidence type="ECO:0000256" key="1">
    <source>
        <dbReference type="SAM" id="MobiDB-lite"/>
    </source>
</evidence>
<protein>
    <submittedName>
        <fullName evidence="3">DgyrCDS7998</fullName>
    </submittedName>
</protein>
<comment type="caution">
    <text evidence="3">The sequence shown here is derived from an EMBL/GenBank/DDBJ whole genome shotgun (WGS) entry which is preliminary data.</text>
</comment>
<dbReference type="GO" id="GO:0051493">
    <property type="term" value="P:regulation of cytoskeleton organization"/>
    <property type="evidence" value="ECO:0007669"/>
    <property type="project" value="TreeGrafter"/>
</dbReference>